<reference evidence="1" key="1">
    <citation type="journal article" date="2014" name="Front. Microbiol.">
        <title>High frequency of phylogenetically diverse reductive dehalogenase-homologous genes in deep subseafloor sedimentary metagenomes.</title>
        <authorList>
            <person name="Kawai M."/>
            <person name="Futagami T."/>
            <person name="Toyoda A."/>
            <person name="Takaki Y."/>
            <person name="Nishi S."/>
            <person name="Hori S."/>
            <person name="Arai W."/>
            <person name="Tsubouchi T."/>
            <person name="Morono Y."/>
            <person name="Uchiyama I."/>
            <person name="Ito T."/>
            <person name="Fujiyama A."/>
            <person name="Inagaki F."/>
            <person name="Takami H."/>
        </authorList>
    </citation>
    <scope>NUCLEOTIDE SEQUENCE</scope>
    <source>
        <strain evidence="1">Expedition CK06-06</strain>
    </source>
</reference>
<organism evidence="1">
    <name type="scientific">marine sediment metagenome</name>
    <dbReference type="NCBI Taxonomy" id="412755"/>
    <lineage>
        <taxon>unclassified sequences</taxon>
        <taxon>metagenomes</taxon>
        <taxon>ecological metagenomes</taxon>
    </lineage>
</organism>
<evidence type="ECO:0000313" key="1">
    <source>
        <dbReference type="EMBL" id="GAG68775.1"/>
    </source>
</evidence>
<comment type="caution">
    <text evidence="1">The sequence shown here is derived from an EMBL/GenBank/DDBJ whole genome shotgun (WGS) entry which is preliminary data.</text>
</comment>
<sequence length="255" mass="28275">SVIARRRGCLERLREKEYVLFKDGERFGRGKWELRFPKADNYYLDTETLRLYRSNNFGKWEIVSPSEAPILGPPHDLIWSLLTKGDHYTLTPQINMIYATPVMIRYPISISNPMFISHICLPIINQNGNVKAAIYNDDGVTPGASPEGATRLEVTASELVSATYTRMDMALTAPLRVTAPGLKWLAVKADNDIVGLTKAFSYWCNAAGPSSPAWAPNAYSVDPEGIYANPMPETFPANPIIERAVGMGILVQSVP</sequence>
<proteinExistence type="predicted"/>
<protein>
    <submittedName>
        <fullName evidence="1">Uncharacterized protein</fullName>
    </submittedName>
</protein>
<dbReference type="EMBL" id="BART01009458">
    <property type="protein sequence ID" value="GAG68775.1"/>
    <property type="molecule type" value="Genomic_DNA"/>
</dbReference>
<name>X0ZGJ6_9ZZZZ</name>
<feature type="non-terminal residue" evidence="1">
    <location>
        <position position="1"/>
    </location>
</feature>
<gene>
    <name evidence="1" type="ORF">S01H4_20962</name>
</gene>
<accession>X0ZGJ6</accession>
<dbReference type="AlphaFoldDB" id="X0ZGJ6"/>